<reference evidence="14" key="1">
    <citation type="journal article" date="2023" name="Science">
        <title>Elucidation of the pathway for biosynthesis of saponin adjuvants from the soapbark tree.</title>
        <authorList>
            <person name="Reed J."/>
            <person name="Orme A."/>
            <person name="El-Demerdash A."/>
            <person name="Owen C."/>
            <person name="Martin L.B.B."/>
            <person name="Misra R.C."/>
            <person name="Kikuchi S."/>
            <person name="Rejzek M."/>
            <person name="Martin A.C."/>
            <person name="Harkess A."/>
            <person name="Leebens-Mack J."/>
            <person name="Louveau T."/>
            <person name="Stephenson M.J."/>
            <person name="Osbourn A."/>
        </authorList>
    </citation>
    <scope>NUCLEOTIDE SEQUENCE</scope>
    <source>
        <strain evidence="14">S10</strain>
    </source>
</reference>
<dbReference type="EC" id="2.3.2.27" evidence="3"/>
<keyword evidence="5" id="KW-0812">Transmembrane</keyword>
<evidence type="ECO:0000256" key="9">
    <source>
        <dbReference type="ARBA" id="ARBA00022833"/>
    </source>
</evidence>
<dbReference type="Proteomes" id="UP001163823">
    <property type="component" value="Chromosome 14"/>
</dbReference>
<dbReference type="GO" id="GO:0016567">
    <property type="term" value="P:protein ubiquitination"/>
    <property type="evidence" value="ECO:0007669"/>
    <property type="project" value="TreeGrafter"/>
</dbReference>
<dbReference type="GO" id="GO:0008270">
    <property type="term" value="F:zinc ion binding"/>
    <property type="evidence" value="ECO:0007669"/>
    <property type="project" value="UniProtKB-KW"/>
</dbReference>
<proteinExistence type="predicted"/>
<evidence type="ECO:0000256" key="10">
    <source>
        <dbReference type="ARBA" id="ARBA00022989"/>
    </source>
</evidence>
<evidence type="ECO:0000256" key="6">
    <source>
        <dbReference type="ARBA" id="ARBA00022723"/>
    </source>
</evidence>
<evidence type="ECO:0000256" key="7">
    <source>
        <dbReference type="ARBA" id="ARBA00022771"/>
    </source>
</evidence>
<dbReference type="GO" id="GO:0061630">
    <property type="term" value="F:ubiquitin protein ligase activity"/>
    <property type="evidence" value="ECO:0007669"/>
    <property type="project" value="UniProtKB-EC"/>
</dbReference>
<evidence type="ECO:0000256" key="5">
    <source>
        <dbReference type="ARBA" id="ARBA00022692"/>
    </source>
</evidence>
<sequence>MILRNLVSIIFKFIGIADEPRSKEAPSLCHVNNVIHSDVLQKIEQQSSTLVENIEVDLCCVCLSMLKEEDDDMRVLPCFHKFHKHCVDRWFHGCRRTCPLCRLSVGGAEKSCRTEVLTDEMVHRNGATWSLS</sequence>
<keyword evidence="14" id="KW-0436">Ligase</keyword>
<evidence type="ECO:0000256" key="11">
    <source>
        <dbReference type="ARBA" id="ARBA00023136"/>
    </source>
</evidence>
<dbReference type="GO" id="GO:0016020">
    <property type="term" value="C:membrane"/>
    <property type="evidence" value="ECO:0007669"/>
    <property type="project" value="UniProtKB-SubCell"/>
</dbReference>
<dbReference type="GO" id="GO:0006511">
    <property type="term" value="P:ubiquitin-dependent protein catabolic process"/>
    <property type="evidence" value="ECO:0007669"/>
    <property type="project" value="TreeGrafter"/>
</dbReference>
<dbReference type="Pfam" id="PF13639">
    <property type="entry name" value="zf-RING_2"/>
    <property type="match status" value="1"/>
</dbReference>
<evidence type="ECO:0000256" key="1">
    <source>
        <dbReference type="ARBA" id="ARBA00000900"/>
    </source>
</evidence>
<keyword evidence="10" id="KW-1133">Transmembrane helix</keyword>
<dbReference type="GO" id="GO:0016874">
    <property type="term" value="F:ligase activity"/>
    <property type="evidence" value="ECO:0007669"/>
    <property type="project" value="UniProtKB-KW"/>
</dbReference>
<evidence type="ECO:0000259" key="13">
    <source>
        <dbReference type="PROSITE" id="PS50089"/>
    </source>
</evidence>
<dbReference type="PANTHER" id="PTHR45977:SF13">
    <property type="entry name" value="GB|AAF27103.1"/>
    <property type="match status" value="1"/>
</dbReference>
<comment type="caution">
    <text evidence="14">The sequence shown here is derived from an EMBL/GenBank/DDBJ whole genome shotgun (WGS) entry which is preliminary data.</text>
</comment>
<evidence type="ECO:0000256" key="2">
    <source>
        <dbReference type="ARBA" id="ARBA00004141"/>
    </source>
</evidence>
<evidence type="ECO:0000313" key="14">
    <source>
        <dbReference type="EMBL" id="KAJ7944129.1"/>
    </source>
</evidence>
<evidence type="ECO:0000256" key="4">
    <source>
        <dbReference type="ARBA" id="ARBA00022679"/>
    </source>
</evidence>
<accession>A0AAD7P6V6</accession>
<keyword evidence="11" id="KW-0472">Membrane</keyword>
<evidence type="ECO:0000256" key="12">
    <source>
        <dbReference type="PROSITE-ProRule" id="PRU00175"/>
    </source>
</evidence>
<protein>
    <recommendedName>
        <fullName evidence="3">RING-type E3 ubiquitin transferase</fullName>
        <ecNumber evidence="3">2.3.2.27</ecNumber>
    </recommendedName>
</protein>
<keyword evidence="7 12" id="KW-0863">Zinc-finger</keyword>
<comment type="catalytic activity">
    <reaction evidence="1">
        <text>S-ubiquitinyl-[E2 ubiquitin-conjugating enzyme]-L-cysteine + [acceptor protein]-L-lysine = [E2 ubiquitin-conjugating enzyme]-L-cysteine + N(6)-ubiquitinyl-[acceptor protein]-L-lysine.</text>
        <dbReference type="EC" id="2.3.2.27"/>
    </reaction>
</comment>
<name>A0AAD7P6V6_QUISA</name>
<evidence type="ECO:0000256" key="8">
    <source>
        <dbReference type="ARBA" id="ARBA00022786"/>
    </source>
</evidence>
<dbReference type="KEGG" id="qsa:O6P43_033580"/>
<dbReference type="AlphaFoldDB" id="A0AAD7P6V6"/>
<dbReference type="PANTHER" id="PTHR45977">
    <property type="entry name" value="TARGET OF ERK KINASE MPK-1"/>
    <property type="match status" value="1"/>
</dbReference>
<organism evidence="14 15">
    <name type="scientific">Quillaja saponaria</name>
    <name type="common">Soap bark tree</name>
    <dbReference type="NCBI Taxonomy" id="32244"/>
    <lineage>
        <taxon>Eukaryota</taxon>
        <taxon>Viridiplantae</taxon>
        <taxon>Streptophyta</taxon>
        <taxon>Embryophyta</taxon>
        <taxon>Tracheophyta</taxon>
        <taxon>Spermatophyta</taxon>
        <taxon>Magnoliopsida</taxon>
        <taxon>eudicotyledons</taxon>
        <taxon>Gunneridae</taxon>
        <taxon>Pentapetalae</taxon>
        <taxon>rosids</taxon>
        <taxon>fabids</taxon>
        <taxon>Fabales</taxon>
        <taxon>Quillajaceae</taxon>
        <taxon>Quillaja</taxon>
    </lineage>
</organism>
<gene>
    <name evidence="14" type="ORF">O6P43_033580</name>
</gene>
<feature type="domain" description="RING-type" evidence="13">
    <location>
        <begin position="59"/>
        <end position="102"/>
    </location>
</feature>
<dbReference type="InterPro" id="IPR001841">
    <property type="entry name" value="Znf_RING"/>
</dbReference>
<keyword evidence="9" id="KW-0862">Zinc</keyword>
<evidence type="ECO:0000256" key="3">
    <source>
        <dbReference type="ARBA" id="ARBA00012483"/>
    </source>
</evidence>
<evidence type="ECO:0000313" key="15">
    <source>
        <dbReference type="Proteomes" id="UP001163823"/>
    </source>
</evidence>
<dbReference type="PROSITE" id="PS50089">
    <property type="entry name" value="ZF_RING_2"/>
    <property type="match status" value="1"/>
</dbReference>
<dbReference type="EMBL" id="JARAOO010000014">
    <property type="protein sequence ID" value="KAJ7944129.1"/>
    <property type="molecule type" value="Genomic_DNA"/>
</dbReference>
<keyword evidence="15" id="KW-1185">Reference proteome</keyword>
<comment type="subcellular location">
    <subcellularLocation>
        <location evidence="2">Membrane</location>
        <topology evidence="2">Multi-pass membrane protein</topology>
    </subcellularLocation>
</comment>
<keyword evidence="4" id="KW-0808">Transferase</keyword>
<dbReference type="GO" id="GO:0000325">
    <property type="term" value="C:plant-type vacuole"/>
    <property type="evidence" value="ECO:0007669"/>
    <property type="project" value="TreeGrafter"/>
</dbReference>
<keyword evidence="8" id="KW-0833">Ubl conjugation pathway</keyword>
<dbReference type="Gene3D" id="3.30.40.10">
    <property type="entry name" value="Zinc/RING finger domain, C3HC4 (zinc finger)"/>
    <property type="match status" value="1"/>
</dbReference>
<dbReference type="SUPFAM" id="SSF57850">
    <property type="entry name" value="RING/U-box"/>
    <property type="match status" value="1"/>
</dbReference>
<dbReference type="InterPro" id="IPR013083">
    <property type="entry name" value="Znf_RING/FYVE/PHD"/>
</dbReference>
<dbReference type="SMART" id="SM00184">
    <property type="entry name" value="RING"/>
    <property type="match status" value="1"/>
</dbReference>
<keyword evidence="6" id="KW-0479">Metal-binding</keyword>